<dbReference type="PIRSF" id="PIRSF006603">
    <property type="entry name" value="DinF"/>
    <property type="match status" value="1"/>
</dbReference>
<dbReference type="PANTHER" id="PTHR43823:SF3">
    <property type="entry name" value="MULTIDRUG EXPORT PROTEIN MEPA"/>
    <property type="match status" value="1"/>
</dbReference>
<feature type="transmembrane region" description="Helical" evidence="10">
    <location>
        <begin position="412"/>
        <end position="435"/>
    </location>
</feature>
<dbReference type="Pfam" id="PF01554">
    <property type="entry name" value="MatE"/>
    <property type="match status" value="2"/>
</dbReference>
<keyword evidence="8 10" id="KW-0472">Membrane</keyword>
<dbReference type="EMBL" id="QUAJ01000025">
    <property type="protein sequence ID" value="REI40075.1"/>
    <property type="molecule type" value="Genomic_DNA"/>
</dbReference>
<keyword evidence="5" id="KW-1003">Cell membrane</keyword>
<dbReference type="RefSeq" id="WP_114643212.1">
    <property type="nucleotide sequence ID" value="NZ_JAACIO010000017.1"/>
</dbReference>
<evidence type="ECO:0000313" key="11">
    <source>
        <dbReference type="EMBL" id="REI40075.1"/>
    </source>
</evidence>
<reference evidence="11 12" key="1">
    <citation type="submission" date="2018-08" db="EMBL/GenBank/DDBJ databases">
        <title>Draft genome sequence of Psychrilyobacter sp. strain SD5 isolated from Black Sea water.</title>
        <authorList>
            <person name="Yadav S."/>
            <person name="Villanueva L."/>
            <person name="Damste J.S.S."/>
        </authorList>
    </citation>
    <scope>NUCLEOTIDE SEQUENCE [LARGE SCALE GENOMIC DNA]</scope>
    <source>
        <strain evidence="11 12">SD5</strain>
    </source>
</reference>
<dbReference type="CDD" id="cd13143">
    <property type="entry name" value="MATE_MepA_like"/>
    <property type="match status" value="1"/>
</dbReference>
<evidence type="ECO:0000256" key="10">
    <source>
        <dbReference type="SAM" id="Phobius"/>
    </source>
</evidence>
<evidence type="ECO:0000256" key="2">
    <source>
        <dbReference type="ARBA" id="ARBA00008417"/>
    </source>
</evidence>
<name>A0ABX9KEG4_9FUSO</name>
<evidence type="ECO:0000256" key="7">
    <source>
        <dbReference type="ARBA" id="ARBA00022989"/>
    </source>
</evidence>
<evidence type="ECO:0000256" key="8">
    <source>
        <dbReference type="ARBA" id="ARBA00023136"/>
    </source>
</evidence>
<dbReference type="Proteomes" id="UP000263486">
    <property type="component" value="Unassembled WGS sequence"/>
</dbReference>
<dbReference type="InterPro" id="IPR051327">
    <property type="entry name" value="MATE_MepA_subfamily"/>
</dbReference>
<evidence type="ECO:0000313" key="12">
    <source>
        <dbReference type="Proteomes" id="UP000263486"/>
    </source>
</evidence>
<proteinExistence type="inferred from homology"/>
<feature type="transmembrane region" description="Helical" evidence="10">
    <location>
        <begin position="313"/>
        <end position="336"/>
    </location>
</feature>
<dbReference type="InterPro" id="IPR002528">
    <property type="entry name" value="MATE_fam"/>
</dbReference>
<dbReference type="NCBIfam" id="TIGR00797">
    <property type="entry name" value="matE"/>
    <property type="match status" value="1"/>
</dbReference>
<feature type="transmembrane region" description="Helical" evidence="10">
    <location>
        <begin position="194"/>
        <end position="215"/>
    </location>
</feature>
<dbReference type="PANTHER" id="PTHR43823">
    <property type="entry name" value="SPORULATION PROTEIN YKVU"/>
    <property type="match status" value="1"/>
</dbReference>
<comment type="subcellular location">
    <subcellularLocation>
        <location evidence="1">Cell membrane</location>
        <topology evidence="1">Multi-pass membrane protein</topology>
    </subcellularLocation>
</comment>
<evidence type="ECO:0000256" key="1">
    <source>
        <dbReference type="ARBA" id="ARBA00004651"/>
    </source>
</evidence>
<evidence type="ECO:0000256" key="9">
    <source>
        <dbReference type="ARBA" id="ARBA00023251"/>
    </source>
</evidence>
<gene>
    <name evidence="11" type="ORF">DYH56_12495</name>
</gene>
<feature type="transmembrane region" description="Helical" evidence="10">
    <location>
        <begin position="136"/>
        <end position="153"/>
    </location>
</feature>
<organism evidence="11 12">
    <name type="scientific">Psychrilyobacter piezotolerans</name>
    <dbReference type="NCBI Taxonomy" id="2293438"/>
    <lineage>
        <taxon>Bacteria</taxon>
        <taxon>Fusobacteriati</taxon>
        <taxon>Fusobacteriota</taxon>
        <taxon>Fusobacteriia</taxon>
        <taxon>Fusobacteriales</taxon>
        <taxon>Fusobacteriaceae</taxon>
        <taxon>Psychrilyobacter</taxon>
    </lineage>
</organism>
<evidence type="ECO:0000256" key="4">
    <source>
        <dbReference type="ARBA" id="ARBA00022448"/>
    </source>
</evidence>
<accession>A0ABX9KEG4</accession>
<evidence type="ECO:0000256" key="5">
    <source>
        <dbReference type="ARBA" id="ARBA00022475"/>
    </source>
</evidence>
<keyword evidence="4" id="KW-0813">Transport</keyword>
<feature type="transmembrane region" description="Helical" evidence="10">
    <location>
        <begin position="356"/>
        <end position="378"/>
    </location>
</feature>
<dbReference type="InterPro" id="IPR045070">
    <property type="entry name" value="MATE_MepA-like"/>
</dbReference>
<comment type="similarity">
    <text evidence="2">Belongs to the multi antimicrobial extrusion (MATE) (TC 2.A.66.1) family. MepA subfamily.</text>
</comment>
<protein>
    <recommendedName>
        <fullName evidence="3">Multidrug export protein MepA</fullName>
    </recommendedName>
</protein>
<feature type="transmembrane region" description="Helical" evidence="10">
    <location>
        <begin position="235"/>
        <end position="259"/>
    </location>
</feature>
<sequence>MNKEWILKEEKIPRALLKLSLPAIVGILISAIYNVVDTLFVGMLNDTRAIGAIAVSYPLFMLIAALGQMIGVGGGSMISRFLGAQDKKSADITFNLSIGLGIILSAAATIFGVVYLEQILKVVGATPTILPYAKTYTLIIILGTFFTVINMVLNNTIRAEGNSKYSMCAIGLGAVLNIILDPIFIFVLNFGIKGAAIATVIAQFISTLFLLKYYFSKSSLLNLSFKKFLFKKSIFYSILIVGLPSFSRQVLVSVSMAVYNNALEVYGDTAIAAGGIAMRVVSIIMFTLFGFAQGFQPLVAYNYGRENYSRIIEAFRVSLIWVTIYSIVLNLMYIIFSDEIIKIFSLDAEVIKLGRLNLYSLNIFFFTFGVTTTVTTLYQSLGRGRDSFILASCRNGFFFIPLVYILNYKFGLGGIIASHAVADLLAGLFTLYYIVKIKKEIKKATRHCIQTGIN</sequence>
<dbReference type="InterPro" id="IPR048279">
    <property type="entry name" value="MdtK-like"/>
</dbReference>
<keyword evidence="9" id="KW-0046">Antibiotic resistance</keyword>
<comment type="caution">
    <text evidence="11">The sequence shown here is derived from an EMBL/GenBank/DDBJ whole genome shotgun (WGS) entry which is preliminary data.</text>
</comment>
<keyword evidence="6 10" id="KW-0812">Transmembrane</keyword>
<keyword evidence="12" id="KW-1185">Reference proteome</keyword>
<feature type="transmembrane region" description="Helical" evidence="10">
    <location>
        <begin position="92"/>
        <end position="116"/>
    </location>
</feature>
<feature type="transmembrane region" description="Helical" evidence="10">
    <location>
        <begin position="49"/>
        <end position="71"/>
    </location>
</feature>
<keyword evidence="7 10" id="KW-1133">Transmembrane helix</keyword>
<feature type="transmembrane region" description="Helical" evidence="10">
    <location>
        <begin position="387"/>
        <end position="406"/>
    </location>
</feature>
<feature type="transmembrane region" description="Helical" evidence="10">
    <location>
        <begin position="165"/>
        <end position="188"/>
    </location>
</feature>
<feature type="transmembrane region" description="Helical" evidence="10">
    <location>
        <begin position="21"/>
        <end position="43"/>
    </location>
</feature>
<evidence type="ECO:0000256" key="6">
    <source>
        <dbReference type="ARBA" id="ARBA00022692"/>
    </source>
</evidence>
<feature type="transmembrane region" description="Helical" evidence="10">
    <location>
        <begin position="271"/>
        <end position="292"/>
    </location>
</feature>
<evidence type="ECO:0000256" key="3">
    <source>
        <dbReference type="ARBA" id="ARBA00022106"/>
    </source>
</evidence>